<gene>
    <name evidence="12" type="ORF">BGW36DRAFT_289261</name>
</gene>
<dbReference type="AlphaFoldDB" id="A0AAD4Q0T8"/>
<organism evidence="12 13">
    <name type="scientific">Talaromyces proteolyticus</name>
    <dbReference type="NCBI Taxonomy" id="1131652"/>
    <lineage>
        <taxon>Eukaryota</taxon>
        <taxon>Fungi</taxon>
        <taxon>Dikarya</taxon>
        <taxon>Ascomycota</taxon>
        <taxon>Pezizomycotina</taxon>
        <taxon>Eurotiomycetes</taxon>
        <taxon>Eurotiomycetidae</taxon>
        <taxon>Eurotiales</taxon>
        <taxon>Trichocomaceae</taxon>
        <taxon>Talaromyces</taxon>
        <taxon>Talaromyces sect. Bacilispori</taxon>
    </lineage>
</organism>
<keyword evidence="6 10" id="KW-0472">Membrane</keyword>
<comment type="caution">
    <text evidence="12">The sequence shown here is derived from an EMBL/GenBank/DDBJ whole genome shotgun (WGS) entry which is preliminary data.</text>
</comment>
<dbReference type="GeneID" id="70240934"/>
<reference evidence="12" key="1">
    <citation type="submission" date="2021-12" db="EMBL/GenBank/DDBJ databases">
        <title>Convergent genome expansion in fungi linked to evolution of root-endophyte symbiosis.</title>
        <authorList>
            <consortium name="DOE Joint Genome Institute"/>
            <person name="Ke Y.-H."/>
            <person name="Bonito G."/>
            <person name="Liao H.-L."/>
            <person name="Looney B."/>
            <person name="Rojas-Flechas A."/>
            <person name="Nash J."/>
            <person name="Hameed K."/>
            <person name="Schadt C."/>
            <person name="Martin F."/>
            <person name="Crous P.W."/>
            <person name="Miettinen O."/>
            <person name="Magnuson J.K."/>
            <person name="Labbe J."/>
            <person name="Jacobson D."/>
            <person name="Doktycz M.J."/>
            <person name="Veneault-Fourrey C."/>
            <person name="Kuo A."/>
            <person name="Mondo S."/>
            <person name="Calhoun S."/>
            <person name="Riley R."/>
            <person name="Ohm R."/>
            <person name="LaButti K."/>
            <person name="Andreopoulos B."/>
            <person name="Pangilinan J."/>
            <person name="Nolan M."/>
            <person name="Tritt A."/>
            <person name="Clum A."/>
            <person name="Lipzen A."/>
            <person name="Daum C."/>
            <person name="Barry K."/>
            <person name="Grigoriev I.V."/>
            <person name="Vilgalys R."/>
        </authorList>
    </citation>
    <scope>NUCLEOTIDE SEQUENCE</scope>
    <source>
        <strain evidence="12">PMI_201</strain>
    </source>
</reference>
<dbReference type="InterPro" id="IPR007568">
    <property type="entry name" value="RTA1"/>
</dbReference>
<feature type="transmembrane region" description="Helical" evidence="10">
    <location>
        <begin position="156"/>
        <end position="180"/>
    </location>
</feature>
<dbReference type="Proteomes" id="UP001201262">
    <property type="component" value="Unassembled WGS sequence"/>
</dbReference>
<keyword evidence="4" id="KW-0805">Transcription regulation</keyword>
<dbReference type="RefSeq" id="XP_046074915.1">
    <property type="nucleotide sequence ID" value="XM_046210647.1"/>
</dbReference>
<dbReference type="SUPFAM" id="SSF57701">
    <property type="entry name" value="Zn2/Cys6 DNA-binding domain"/>
    <property type="match status" value="1"/>
</dbReference>
<keyword evidence="7" id="KW-0804">Transcription</keyword>
<dbReference type="InterPro" id="IPR036864">
    <property type="entry name" value="Zn2-C6_fun-type_DNA-bd_sf"/>
</dbReference>
<evidence type="ECO:0000256" key="5">
    <source>
        <dbReference type="ARBA" id="ARBA00023125"/>
    </source>
</evidence>
<dbReference type="GO" id="GO:0008270">
    <property type="term" value="F:zinc ion binding"/>
    <property type="evidence" value="ECO:0007669"/>
    <property type="project" value="InterPro"/>
</dbReference>
<feature type="transmembrane region" description="Helical" evidence="10">
    <location>
        <begin position="201"/>
        <end position="221"/>
    </location>
</feature>
<evidence type="ECO:0000256" key="2">
    <source>
        <dbReference type="ARBA" id="ARBA00022692"/>
    </source>
</evidence>
<evidence type="ECO:0000256" key="3">
    <source>
        <dbReference type="ARBA" id="ARBA00022989"/>
    </source>
</evidence>
<dbReference type="SMART" id="SM00066">
    <property type="entry name" value="GAL4"/>
    <property type="match status" value="1"/>
</dbReference>
<dbReference type="Pfam" id="PF00172">
    <property type="entry name" value="Zn_clus"/>
    <property type="match status" value="1"/>
</dbReference>
<evidence type="ECO:0000256" key="1">
    <source>
        <dbReference type="ARBA" id="ARBA00004141"/>
    </source>
</evidence>
<evidence type="ECO:0000313" key="12">
    <source>
        <dbReference type="EMBL" id="KAH8701539.1"/>
    </source>
</evidence>
<comment type="subcellular location">
    <subcellularLocation>
        <location evidence="1">Membrane</location>
        <topology evidence="1">Multi-pass membrane protein</topology>
    </subcellularLocation>
</comment>
<proteinExistence type="predicted"/>
<keyword evidence="8" id="KW-0539">Nucleus</keyword>
<evidence type="ECO:0000256" key="9">
    <source>
        <dbReference type="SAM" id="MobiDB-lite"/>
    </source>
</evidence>
<feature type="compositionally biased region" description="Polar residues" evidence="9">
    <location>
        <begin position="386"/>
        <end position="396"/>
    </location>
</feature>
<dbReference type="PANTHER" id="PTHR31465">
    <property type="entry name" value="PROTEIN RTA1-RELATED"/>
    <property type="match status" value="1"/>
</dbReference>
<dbReference type="PROSITE" id="PS50048">
    <property type="entry name" value="ZN2_CY6_FUNGAL_2"/>
    <property type="match status" value="1"/>
</dbReference>
<evidence type="ECO:0000256" key="8">
    <source>
        <dbReference type="ARBA" id="ARBA00023242"/>
    </source>
</evidence>
<evidence type="ECO:0000256" key="10">
    <source>
        <dbReference type="SAM" id="Phobius"/>
    </source>
</evidence>
<evidence type="ECO:0000256" key="4">
    <source>
        <dbReference type="ARBA" id="ARBA00023015"/>
    </source>
</evidence>
<protein>
    <submittedName>
        <fullName evidence="12">RTA1 like protein-domain-containing protein</fullName>
    </submittedName>
</protein>
<feature type="transmembrane region" description="Helical" evidence="10">
    <location>
        <begin position="20"/>
        <end position="41"/>
    </location>
</feature>
<dbReference type="GO" id="GO:0003677">
    <property type="term" value="F:DNA binding"/>
    <property type="evidence" value="ECO:0007669"/>
    <property type="project" value="UniProtKB-KW"/>
</dbReference>
<evidence type="ECO:0000256" key="7">
    <source>
        <dbReference type="ARBA" id="ARBA00023163"/>
    </source>
</evidence>
<accession>A0AAD4Q0T8</accession>
<feature type="transmembrane region" description="Helical" evidence="10">
    <location>
        <begin position="241"/>
        <end position="260"/>
    </location>
</feature>
<dbReference type="InterPro" id="IPR001138">
    <property type="entry name" value="Zn2Cys6_DnaBD"/>
</dbReference>
<evidence type="ECO:0000259" key="11">
    <source>
        <dbReference type="PROSITE" id="PS50048"/>
    </source>
</evidence>
<keyword evidence="5" id="KW-0238">DNA-binding</keyword>
<keyword evidence="13" id="KW-1185">Reference proteome</keyword>
<dbReference type="PROSITE" id="PS00463">
    <property type="entry name" value="ZN2_CY6_FUNGAL_1"/>
    <property type="match status" value="1"/>
</dbReference>
<feature type="transmembrane region" description="Helical" evidence="10">
    <location>
        <begin position="48"/>
        <end position="67"/>
    </location>
</feature>
<feature type="transmembrane region" description="Helical" evidence="10">
    <location>
        <begin position="79"/>
        <end position="98"/>
    </location>
</feature>
<dbReference type="GO" id="GO:0016020">
    <property type="term" value="C:membrane"/>
    <property type="evidence" value="ECO:0007669"/>
    <property type="project" value="UniProtKB-SubCell"/>
</dbReference>
<evidence type="ECO:0000256" key="6">
    <source>
        <dbReference type="ARBA" id="ARBA00023136"/>
    </source>
</evidence>
<keyword evidence="2 10" id="KW-0812">Transmembrane</keyword>
<dbReference type="CDD" id="cd00067">
    <property type="entry name" value="GAL4"/>
    <property type="match status" value="1"/>
</dbReference>
<evidence type="ECO:0000313" key="13">
    <source>
        <dbReference type="Proteomes" id="UP001201262"/>
    </source>
</evidence>
<feature type="domain" description="Zn(2)-C6 fungal-type" evidence="11">
    <location>
        <begin position="318"/>
        <end position="348"/>
    </location>
</feature>
<dbReference type="Gene3D" id="4.10.240.10">
    <property type="entry name" value="Zn(2)-C6 fungal-type DNA-binding domain"/>
    <property type="match status" value="1"/>
</dbReference>
<sequence length="819" mass="90920">MSDSSQGTSFALYRYTPSVPAAIIFAATFIVLIVFHATLLLRHKSMFFTPFVIGLAFEAAGYIARVFSHYNTLALGPYIVQTMLILVAPPLFAASIYMTLGRLIAALRAEHASVISLKYLTKCFVLGDVVSFLFQCGGGGYMAAGSVSAMNTGAHIVIVGLAIQLLFFGFFIYVAALFHYRIKKGAPTTGRLYGTSNLHNWESMMWILYGACILIFIRSVFRVVEFVQGNDGYIMQREYLLYIFDALLMALQAIIILIVYPGRVICQGKGEGFELTSRSDSSNGFIPSAAYKQIKPGSQRINFFPLKLRASHTKSRAGCYTCKSRRVKCDEARPLCGACLLRSEECIYPTDPITGQHKTPSNIFKDGFTHRSSGAADSPYQHISRDSSNTSRVSQSPQALQFDLHSSLGSASASEGQKGSLHMADLQLLAHFMMHTSKNMSLNPAKRLLWETVIPDLATKYGFVMHLLLALAGLDYFYPASSAIRPSHQNQPSSDTHINPSFRYLSDELSSPGQRSVAGGQDVDTIHLQNIIEHHQCGLQGLRDELSVLSTSNCNQAFAGSMLLVGFAFASLRARNMNDMRAFPASPSSGTQPTKPRLDWIYLIHGLTTVVKEHWPALRMGPLRGLLHFIYGNQDWQMYPREIFIAVSPHQTQHCTQRILKFCLGAYEACASLKSFVDSQSDSKNAGEMDQDTPLMEQKVAINILEEMYMRTLYVLLFSGDGTRTSLDVQADLEEAAVMAWPETLSRKFLATLEGFGDLSGLSYTILAHLYLIFSLFEQVWYIEGGFDEDIMKINTLVNDIGNSRLISLMRWPVSVLAK</sequence>
<feature type="region of interest" description="Disordered" evidence="9">
    <location>
        <begin position="357"/>
        <end position="396"/>
    </location>
</feature>
<dbReference type="GO" id="GO:0000981">
    <property type="term" value="F:DNA-binding transcription factor activity, RNA polymerase II-specific"/>
    <property type="evidence" value="ECO:0007669"/>
    <property type="project" value="InterPro"/>
</dbReference>
<dbReference type="PANTHER" id="PTHR31465:SF31">
    <property type="entry name" value="DOMAIN PROTEIN, PUTATIVE (AFU_ORTHOLOGUE AFUA_6G09550)-RELATED"/>
    <property type="match status" value="1"/>
</dbReference>
<name>A0AAD4Q0T8_9EURO</name>
<keyword evidence="3 10" id="KW-1133">Transmembrane helix</keyword>
<dbReference type="EMBL" id="JAJTJA010000003">
    <property type="protein sequence ID" value="KAH8701539.1"/>
    <property type="molecule type" value="Genomic_DNA"/>
</dbReference>
<dbReference type="Pfam" id="PF04479">
    <property type="entry name" value="RTA1"/>
    <property type="match status" value="1"/>
</dbReference>